<protein>
    <submittedName>
        <fullName evidence="1">Uncharacterized protein</fullName>
    </submittedName>
</protein>
<dbReference type="EMBL" id="CP017834">
    <property type="protein sequence ID" value="APJ04464.1"/>
    <property type="molecule type" value="Genomic_DNA"/>
</dbReference>
<dbReference type="Proteomes" id="UP000184731">
    <property type="component" value="Chromosome"/>
</dbReference>
<gene>
    <name evidence="1" type="ORF">AXG55_11305</name>
</gene>
<dbReference type="STRING" id="1915309.AXG55_11305"/>
<keyword evidence="2" id="KW-1185">Reference proteome</keyword>
<accession>A0A1L4D2P0</accession>
<sequence length="88" mass="10391">MLNANRADVFLGAHEINIKYIIKKELLDNIKIKKIAFIKQNKSLFKLCIRKNFPNAQKILDEYDRKIEVAIKNGEIDKILMKKDYNLK</sequence>
<name>A0A1L4D2P0_9BACT</name>
<dbReference type="AlphaFoldDB" id="A0A1L4D2P0"/>
<evidence type="ECO:0000313" key="2">
    <source>
        <dbReference type="Proteomes" id="UP000184731"/>
    </source>
</evidence>
<dbReference type="RefSeq" id="WP_148698215.1">
    <property type="nucleotide sequence ID" value="NZ_CP017834.1"/>
</dbReference>
<proteinExistence type="predicted"/>
<reference evidence="1 2" key="1">
    <citation type="submission" date="2016-10" db="EMBL/GenBank/DDBJ databases">
        <title>Silvanigrella aquatica sp. nov., isolated from a freshwater lake located in the Black Forest, Germany, description of Silvanigrellaceae fam. nov., Silvanigrellales ord. nov., reclassification of the order Bdellovibrionales in the class Oligoflexia, reclassification of the families Bacteriovoracaceae and Halobacteriovoraceae in the new order Bacteriovoracales ord. nov., and reclassification of the family Pseudobacteriovoracaceae in the order Oligoflexiales.</title>
        <authorList>
            <person name="Hahn M.W."/>
            <person name="Schmidt J."/>
            <person name="Koll U."/>
            <person name="Rohde M."/>
            <person name="Verbag S."/>
            <person name="Pitt A."/>
            <person name="Nakai R."/>
            <person name="Naganuma T."/>
            <person name="Lang E."/>
        </authorList>
    </citation>
    <scope>NUCLEOTIDE SEQUENCE [LARGE SCALE GENOMIC DNA]</scope>
    <source>
        <strain evidence="1 2">MWH-Nonnen-W8red</strain>
    </source>
</reference>
<dbReference type="KEGG" id="saqi:AXG55_11305"/>
<evidence type="ECO:0000313" key="1">
    <source>
        <dbReference type="EMBL" id="APJ04464.1"/>
    </source>
</evidence>
<organism evidence="1 2">
    <name type="scientific">Silvanigrella aquatica</name>
    <dbReference type="NCBI Taxonomy" id="1915309"/>
    <lineage>
        <taxon>Bacteria</taxon>
        <taxon>Pseudomonadati</taxon>
        <taxon>Bdellovibrionota</taxon>
        <taxon>Oligoflexia</taxon>
        <taxon>Silvanigrellales</taxon>
        <taxon>Silvanigrellaceae</taxon>
        <taxon>Silvanigrella</taxon>
    </lineage>
</organism>